<accession>A0AAF0WPR9</accession>
<protein>
    <recommendedName>
        <fullName evidence="1">Endonuclease/exonuclease/phosphatase domain-containing protein</fullName>
    </recommendedName>
</protein>
<dbReference type="PANTHER" id="PTHR33710">
    <property type="entry name" value="BNAC02G09200D PROTEIN"/>
    <property type="match status" value="1"/>
</dbReference>
<dbReference type="Gene3D" id="3.60.10.10">
    <property type="entry name" value="Endonuclease/exonuclease/phosphatase"/>
    <property type="match status" value="1"/>
</dbReference>
<dbReference type="SUPFAM" id="SSF56219">
    <property type="entry name" value="DNase I-like"/>
    <property type="match status" value="1"/>
</dbReference>
<dbReference type="PANTHER" id="PTHR33710:SF64">
    <property type="entry name" value="ENDONUCLEASE_EXONUCLEASE_PHOSPHATASE DOMAIN-CONTAINING PROTEIN"/>
    <property type="match status" value="1"/>
</dbReference>
<name>A0AAF0WPR9_DAUCS</name>
<evidence type="ECO:0000313" key="3">
    <source>
        <dbReference type="Proteomes" id="UP000077755"/>
    </source>
</evidence>
<dbReference type="EMBL" id="CP093345">
    <property type="protein sequence ID" value="WOG92471.1"/>
    <property type="molecule type" value="Genomic_DNA"/>
</dbReference>
<dbReference type="GO" id="GO:0003824">
    <property type="term" value="F:catalytic activity"/>
    <property type="evidence" value="ECO:0007669"/>
    <property type="project" value="InterPro"/>
</dbReference>
<feature type="domain" description="Endonuclease/exonuclease/phosphatase" evidence="1">
    <location>
        <begin position="53"/>
        <end position="176"/>
    </location>
</feature>
<reference evidence="2" key="2">
    <citation type="submission" date="2022-03" db="EMBL/GenBank/DDBJ databases">
        <title>Draft title - Genomic analysis of global carrot germplasm unveils the trajectory of domestication and the origin of high carotenoid orange carrot.</title>
        <authorList>
            <person name="Iorizzo M."/>
            <person name="Ellison S."/>
            <person name="Senalik D."/>
            <person name="Macko-Podgorni A."/>
            <person name="Grzebelus D."/>
            <person name="Bostan H."/>
            <person name="Rolling W."/>
            <person name="Curaba J."/>
            <person name="Simon P."/>
        </authorList>
    </citation>
    <scope>NUCLEOTIDE SEQUENCE</scope>
    <source>
        <tissue evidence="2">Leaf</tissue>
    </source>
</reference>
<evidence type="ECO:0000313" key="2">
    <source>
        <dbReference type="EMBL" id="WOG92471.1"/>
    </source>
</evidence>
<dbReference type="InterPro" id="IPR036691">
    <property type="entry name" value="Endo/exonu/phosph_ase_sf"/>
</dbReference>
<organism evidence="2 3">
    <name type="scientific">Daucus carota subsp. sativus</name>
    <name type="common">Carrot</name>
    <dbReference type="NCBI Taxonomy" id="79200"/>
    <lineage>
        <taxon>Eukaryota</taxon>
        <taxon>Viridiplantae</taxon>
        <taxon>Streptophyta</taxon>
        <taxon>Embryophyta</taxon>
        <taxon>Tracheophyta</taxon>
        <taxon>Spermatophyta</taxon>
        <taxon>Magnoliopsida</taxon>
        <taxon>eudicotyledons</taxon>
        <taxon>Gunneridae</taxon>
        <taxon>Pentapetalae</taxon>
        <taxon>asterids</taxon>
        <taxon>campanulids</taxon>
        <taxon>Apiales</taxon>
        <taxon>Apiaceae</taxon>
        <taxon>Apioideae</taxon>
        <taxon>Scandiceae</taxon>
        <taxon>Daucinae</taxon>
        <taxon>Daucus</taxon>
        <taxon>Daucus sect. Daucus</taxon>
    </lineage>
</organism>
<dbReference type="Proteomes" id="UP000077755">
    <property type="component" value="Chromosome 3"/>
</dbReference>
<evidence type="ECO:0000259" key="1">
    <source>
        <dbReference type="Pfam" id="PF14529"/>
    </source>
</evidence>
<dbReference type="Pfam" id="PF14529">
    <property type="entry name" value="Exo_endo_phos_2"/>
    <property type="match status" value="1"/>
</dbReference>
<dbReference type="InterPro" id="IPR005135">
    <property type="entry name" value="Endo/exonuclease/phosphatase"/>
</dbReference>
<sequence length="303" mass="34712">MPYPFGWIESPSTGLSGGLLTLWNKSIFSISFSKVATNWLLIRGSCLADGRYILIINFYAPQPLASKKHIWAELLHELGEATETFIIMMGDFNAVHKVEERVNSVFCVHESSAFNDFIEDTGLIDVHLVNSMFTWFGPANKCSRLDRILVSHDWLSLGNWSLTAQDRVSSDHRPIVLTINQLDWGPKPFKLFNCWLEDPHFVETLRNSWLNCRLNGFTQKFRRLREVAKKWGNQEFGSIDEKIKALLTKQDKADAGLEHSLDGKQIKVELDRLIQVKVGVLCQKSRLNWELKGKKTQNFFTGP</sequence>
<gene>
    <name evidence="2" type="ORF">DCAR_0311740</name>
</gene>
<proteinExistence type="predicted"/>
<keyword evidence="3" id="KW-1185">Reference proteome</keyword>
<dbReference type="AlphaFoldDB" id="A0AAF0WPR9"/>
<reference evidence="2" key="1">
    <citation type="journal article" date="2016" name="Nat. Genet.">
        <title>A high-quality carrot genome assembly provides new insights into carotenoid accumulation and asterid genome evolution.</title>
        <authorList>
            <person name="Iorizzo M."/>
            <person name="Ellison S."/>
            <person name="Senalik D."/>
            <person name="Zeng P."/>
            <person name="Satapoomin P."/>
            <person name="Huang J."/>
            <person name="Bowman M."/>
            <person name="Iovene M."/>
            <person name="Sanseverino W."/>
            <person name="Cavagnaro P."/>
            <person name="Yildiz M."/>
            <person name="Macko-Podgorni A."/>
            <person name="Moranska E."/>
            <person name="Grzebelus E."/>
            <person name="Grzebelus D."/>
            <person name="Ashrafi H."/>
            <person name="Zheng Z."/>
            <person name="Cheng S."/>
            <person name="Spooner D."/>
            <person name="Van Deynze A."/>
            <person name="Simon P."/>
        </authorList>
    </citation>
    <scope>NUCLEOTIDE SEQUENCE</scope>
    <source>
        <tissue evidence="2">Leaf</tissue>
    </source>
</reference>